<keyword evidence="1" id="KW-1133">Transmembrane helix</keyword>
<accession>A0A099DBU6</accession>
<evidence type="ECO:0000313" key="4">
    <source>
        <dbReference type="Proteomes" id="UP000029737"/>
    </source>
</evidence>
<dbReference type="AlphaFoldDB" id="A0A099DBU6"/>
<feature type="transmembrane region" description="Helical" evidence="1">
    <location>
        <begin position="113"/>
        <end position="132"/>
    </location>
</feature>
<protein>
    <recommendedName>
        <fullName evidence="6">Integral membrane protein</fullName>
    </recommendedName>
</protein>
<feature type="transmembrane region" description="Helical" evidence="1">
    <location>
        <begin position="6"/>
        <end position="24"/>
    </location>
</feature>
<evidence type="ECO:0000313" key="5">
    <source>
        <dbReference type="Proteomes" id="UP000215043"/>
    </source>
</evidence>
<reference evidence="3 4" key="1">
    <citation type="journal article" date="2014" name="PLoS ONE">
        <title>Identification and Characterization of a New Erythromycin Biosynthetic Gene Cluster in Actinopolyspora erythraea YIM90600, a Novel Erythronolide-Producing Halophilic Actinomycete Isolated from Salt Field.</title>
        <authorList>
            <person name="Chen D."/>
            <person name="Feng J."/>
            <person name="Huang L."/>
            <person name="Zhang Q."/>
            <person name="Wu J."/>
            <person name="Zhu X."/>
            <person name="Duan Y."/>
            <person name="Xu Z."/>
        </authorList>
    </citation>
    <scope>NUCLEOTIDE SEQUENCE [LARGE SCALE GENOMIC DNA]</scope>
    <source>
        <strain evidence="3 4">YIM90600</strain>
    </source>
</reference>
<dbReference type="KEGG" id="aey:CDG81_21690"/>
<keyword evidence="1" id="KW-0472">Membrane</keyword>
<dbReference type="Proteomes" id="UP000215043">
    <property type="component" value="Chromosome"/>
</dbReference>
<organism evidence="2 5">
    <name type="scientific">Actinopolyspora erythraea</name>
    <dbReference type="NCBI Taxonomy" id="414996"/>
    <lineage>
        <taxon>Bacteria</taxon>
        <taxon>Bacillati</taxon>
        <taxon>Actinomycetota</taxon>
        <taxon>Actinomycetes</taxon>
        <taxon>Actinopolysporales</taxon>
        <taxon>Actinopolysporaceae</taxon>
        <taxon>Actinopolyspora</taxon>
    </lineage>
</organism>
<evidence type="ECO:0008006" key="6">
    <source>
        <dbReference type="Google" id="ProtNLM"/>
    </source>
</evidence>
<reference evidence="2 5" key="2">
    <citation type="submission" date="2017-08" db="EMBL/GenBank/DDBJ databases">
        <title>The complete genome sequence of moderately halophilic actinomycete Actinopolyspora erythraea YIM 90600, the producer of novel erythromycin, novel actinopolysporins A-C and tubercidin.</title>
        <authorList>
            <person name="Yin M."/>
            <person name="Tang S."/>
        </authorList>
    </citation>
    <scope>NUCLEOTIDE SEQUENCE [LARGE SCALE GENOMIC DNA]</scope>
    <source>
        <strain evidence="2 5">YIM 90600</strain>
    </source>
</reference>
<evidence type="ECO:0000256" key="1">
    <source>
        <dbReference type="SAM" id="Phobius"/>
    </source>
</evidence>
<proteinExistence type="predicted"/>
<dbReference type="HOGENOM" id="CLU_1814799_0_0_11"/>
<evidence type="ECO:0000313" key="2">
    <source>
        <dbReference type="EMBL" id="ASU80451.1"/>
    </source>
</evidence>
<name>A0A099DBU6_9ACTN</name>
<dbReference type="EMBL" id="CP022752">
    <property type="protein sequence ID" value="ASU80451.1"/>
    <property type="molecule type" value="Genomic_DNA"/>
</dbReference>
<dbReference type="EMBL" id="JPMV01000009">
    <property type="protein sequence ID" value="KGI82880.1"/>
    <property type="molecule type" value="Genomic_DNA"/>
</dbReference>
<evidence type="ECO:0000313" key="3">
    <source>
        <dbReference type="EMBL" id="KGI82880.1"/>
    </source>
</evidence>
<feature type="transmembrane region" description="Helical" evidence="1">
    <location>
        <begin position="36"/>
        <end position="56"/>
    </location>
</feature>
<gene>
    <name evidence="2" type="ORF">CDG81_21690</name>
    <name evidence="3" type="ORF">IL38_03180</name>
</gene>
<dbReference type="Proteomes" id="UP000029737">
    <property type="component" value="Unassembled WGS sequence"/>
</dbReference>
<keyword evidence="4" id="KW-1185">Reference proteome</keyword>
<dbReference type="eggNOG" id="ENOG502ZHB8">
    <property type="taxonomic scope" value="Bacteria"/>
</dbReference>
<keyword evidence="1" id="KW-0812">Transmembrane</keyword>
<sequence length="147" mass="15805">MFSLAFPLLPLLVFGPLASVVKLLTSIDRRSPVAIWSYSAAVFLSLASLSYVWGFLRTITVPDAGEVCLSSPREGPRGGGFERVDYGIFPPSAECVWANGDTSDLVPGYVAPLLYALLAGAAVCVVVAVYLARRTRRSPSHREDVSE</sequence>